<dbReference type="InterPro" id="IPR050807">
    <property type="entry name" value="TransReg_Diox_bact_type"/>
</dbReference>
<dbReference type="SMART" id="SM00530">
    <property type="entry name" value="HTH_XRE"/>
    <property type="match status" value="1"/>
</dbReference>
<dbReference type="Gene3D" id="1.10.260.40">
    <property type="entry name" value="lambda repressor-like DNA-binding domains"/>
    <property type="match status" value="1"/>
</dbReference>
<dbReference type="OrthoDB" id="14949at2"/>
<dbReference type="Pfam" id="PF01381">
    <property type="entry name" value="HTH_3"/>
    <property type="match status" value="1"/>
</dbReference>
<name>A0A1M6SMB1_9FIRM</name>
<dbReference type="PROSITE" id="PS50943">
    <property type="entry name" value="HTH_CROC1"/>
    <property type="match status" value="1"/>
</dbReference>
<reference evidence="4" key="1">
    <citation type="submission" date="2016-11" db="EMBL/GenBank/DDBJ databases">
        <authorList>
            <person name="Varghese N."/>
            <person name="Submissions S."/>
        </authorList>
    </citation>
    <scope>NUCLEOTIDE SEQUENCE [LARGE SCALE GENOMIC DNA]</scope>
    <source>
        <strain evidence="4">DSM 15518</strain>
    </source>
</reference>
<gene>
    <name evidence="3" type="ORF">SAMN02744037_02374</name>
</gene>
<protein>
    <submittedName>
        <fullName evidence="3">Transcriptional regulator, contains XRE-family HTH domain</fullName>
    </submittedName>
</protein>
<dbReference type="InterPro" id="IPR001387">
    <property type="entry name" value="Cro/C1-type_HTH"/>
</dbReference>
<organism evidence="3 4">
    <name type="scientific">Tepidibacter formicigenes DSM 15518</name>
    <dbReference type="NCBI Taxonomy" id="1123349"/>
    <lineage>
        <taxon>Bacteria</taxon>
        <taxon>Bacillati</taxon>
        <taxon>Bacillota</taxon>
        <taxon>Clostridia</taxon>
        <taxon>Peptostreptococcales</taxon>
        <taxon>Peptostreptococcaceae</taxon>
        <taxon>Tepidibacter</taxon>
    </lineage>
</organism>
<keyword evidence="4" id="KW-1185">Reference proteome</keyword>
<sequence>MNTIDFISKRITDLRLKKNVSSRKMSLDLGLSNSYITQIENGKKSPSIDNLYKICDYFGITIVEFFLPQAPLKQDFDLTEDLKELVESAKDLSPSQLEALKIVSKAFNERR</sequence>
<dbReference type="GO" id="GO:0005829">
    <property type="term" value="C:cytosol"/>
    <property type="evidence" value="ECO:0007669"/>
    <property type="project" value="TreeGrafter"/>
</dbReference>
<keyword evidence="1" id="KW-0238">DNA-binding</keyword>
<dbReference type="STRING" id="1123349.SAMN02744037_02374"/>
<dbReference type="RefSeq" id="WP_072890262.1">
    <property type="nucleotide sequence ID" value="NZ_FRAE01000074.1"/>
</dbReference>
<dbReference type="InterPro" id="IPR010982">
    <property type="entry name" value="Lambda_DNA-bd_dom_sf"/>
</dbReference>
<dbReference type="GO" id="GO:0003677">
    <property type="term" value="F:DNA binding"/>
    <property type="evidence" value="ECO:0007669"/>
    <property type="project" value="UniProtKB-KW"/>
</dbReference>
<evidence type="ECO:0000313" key="4">
    <source>
        <dbReference type="Proteomes" id="UP000242497"/>
    </source>
</evidence>
<dbReference type="SUPFAM" id="SSF47413">
    <property type="entry name" value="lambda repressor-like DNA-binding domains"/>
    <property type="match status" value="1"/>
</dbReference>
<evidence type="ECO:0000313" key="3">
    <source>
        <dbReference type="EMBL" id="SHK45776.1"/>
    </source>
</evidence>
<proteinExistence type="predicted"/>
<dbReference type="EMBL" id="FRAE01000074">
    <property type="protein sequence ID" value="SHK45776.1"/>
    <property type="molecule type" value="Genomic_DNA"/>
</dbReference>
<dbReference type="PANTHER" id="PTHR46797:SF1">
    <property type="entry name" value="METHYLPHOSPHONATE SYNTHASE"/>
    <property type="match status" value="1"/>
</dbReference>
<evidence type="ECO:0000259" key="2">
    <source>
        <dbReference type="PROSITE" id="PS50943"/>
    </source>
</evidence>
<feature type="domain" description="HTH cro/C1-type" evidence="2">
    <location>
        <begin position="11"/>
        <end position="65"/>
    </location>
</feature>
<dbReference type="AlphaFoldDB" id="A0A1M6SMB1"/>
<accession>A0A1M6SMB1</accession>
<dbReference type="CDD" id="cd00093">
    <property type="entry name" value="HTH_XRE"/>
    <property type="match status" value="1"/>
</dbReference>
<dbReference type="GO" id="GO:0003700">
    <property type="term" value="F:DNA-binding transcription factor activity"/>
    <property type="evidence" value="ECO:0007669"/>
    <property type="project" value="TreeGrafter"/>
</dbReference>
<dbReference type="Proteomes" id="UP000242497">
    <property type="component" value="Unassembled WGS sequence"/>
</dbReference>
<dbReference type="PANTHER" id="PTHR46797">
    <property type="entry name" value="HTH-TYPE TRANSCRIPTIONAL REGULATOR"/>
    <property type="match status" value="1"/>
</dbReference>
<evidence type="ECO:0000256" key="1">
    <source>
        <dbReference type="ARBA" id="ARBA00023125"/>
    </source>
</evidence>